<dbReference type="GO" id="GO:0005829">
    <property type="term" value="C:cytosol"/>
    <property type="evidence" value="ECO:0007669"/>
    <property type="project" value="TreeGrafter"/>
</dbReference>
<dbReference type="NCBIfam" id="TIGR00031">
    <property type="entry name" value="UDP-GALP_mutase"/>
    <property type="match status" value="1"/>
</dbReference>
<dbReference type="InterPro" id="IPR015899">
    <property type="entry name" value="UDP-GalPyranose_mutase_C"/>
</dbReference>
<name>C5EZ55_9HELI</name>
<dbReference type="eggNOG" id="COG0562">
    <property type="taxonomic scope" value="Bacteria"/>
</dbReference>
<keyword evidence="3" id="KW-0285">Flavoprotein</keyword>
<dbReference type="Pfam" id="PF03275">
    <property type="entry name" value="GLF"/>
    <property type="match status" value="1"/>
</dbReference>
<dbReference type="GO" id="GO:0008767">
    <property type="term" value="F:UDP-galactopyranose mutase activity"/>
    <property type="evidence" value="ECO:0007669"/>
    <property type="project" value="UniProtKB-EC"/>
</dbReference>
<evidence type="ECO:0000313" key="8">
    <source>
        <dbReference type="Proteomes" id="UP000003953"/>
    </source>
</evidence>
<dbReference type="HOGENOM" id="CLU_042118_0_0_7"/>
<dbReference type="Proteomes" id="UP000003953">
    <property type="component" value="Unassembled WGS sequence"/>
</dbReference>
<gene>
    <name evidence="7" type="primary">glf</name>
    <name evidence="7" type="ORF">HPMG_00627</name>
</gene>
<protein>
    <submittedName>
        <fullName evidence="7">UDP-galactopyranose mutase</fullName>
        <ecNumber evidence="7">5.4.99.9</ecNumber>
    </submittedName>
</protein>
<dbReference type="EC" id="5.4.99.9" evidence="7"/>
<dbReference type="Gene3D" id="3.40.50.720">
    <property type="entry name" value="NAD(P)-binding Rossmann-like Domain"/>
    <property type="match status" value="3"/>
</dbReference>
<comment type="similarity">
    <text evidence="2">Belongs to the UDP-galactopyranose/dTDP-fucopyranose mutase family.</text>
</comment>
<dbReference type="PANTHER" id="PTHR21197">
    <property type="entry name" value="UDP-GALACTOPYRANOSE MUTASE"/>
    <property type="match status" value="1"/>
</dbReference>
<organism evidence="7 8">
    <name type="scientific">Helicobacter pullorum MIT 98-5489</name>
    <dbReference type="NCBI Taxonomy" id="537972"/>
    <lineage>
        <taxon>Bacteria</taxon>
        <taxon>Pseudomonadati</taxon>
        <taxon>Campylobacterota</taxon>
        <taxon>Epsilonproteobacteria</taxon>
        <taxon>Campylobacterales</taxon>
        <taxon>Helicobacteraceae</taxon>
        <taxon>Helicobacter</taxon>
    </lineage>
</organism>
<reference evidence="8" key="1">
    <citation type="journal article" date="2014" name="Genome Announc.">
        <title>Draft genome sequences of six enterohepatic helicobacter species isolated from humans and one from rhesus macaques.</title>
        <authorList>
            <person name="Shen Z."/>
            <person name="Sheh A."/>
            <person name="Young S.K."/>
            <person name="Abouelliel A."/>
            <person name="Ward D.V."/>
            <person name="Earl A.M."/>
            <person name="Fox J.G."/>
        </authorList>
    </citation>
    <scope>NUCLEOTIDE SEQUENCE [LARGE SCALE GENOMIC DNA]</scope>
    <source>
        <strain evidence="8">MIT 98-5489</strain>
    </source>
</reference>
<evidence type="ECO:0000259" key="6">
    <source>
        <dbReference type="Pfam" id="PF03275"/>
    </source>
</evidence>
<evidence type="ECO:0000256" key="2">
    <source>
        <dbReference type="ARBA" id="ARBA00009321"/>
    </source>
</evidence>
<dbReference type="InterPro" id="IPR004379">
    <property type="entry name" value="UDP-GALP_mutase"/>
</dbReference>
<sequence length="368" mass="43476">MKAKNLIVGAGLSGIVLAERLANSGEEVLIIDKRDHIGGNCYDYDENGILVHKYGSHIFHTNNEKVWKYLNQFTTFYPYMHKVLASIEGHFAPVPFNLNTLHQIFPQTIALELENILLNSYQYGTKISILELKQREKLKFLADFIYEKIFLHYTLKQWQCDPKDLDNKVFDRVPIAISKDDRYFYDTYQGIPFDGYTAMCKNMLKSPLITIKLETDFNDIKSKITYQRLFYSGGIDEFFNFKFGELPYRSLSFDFKQLEKPYFQNNAVINYPNNYDFTRISEYKYFLDSKTNHTIISFEYPKTWKLGDERYYPVPNQHSNKIYNLYKKEADKLINTYFIGRLGTYQYLDMDDTIETTLQLFDSLKLSN</sequence>
<dbReference type="GO" id="GO:0050660">
    <property type="term" value="F:flavin adenine dinucleotide binding"/>
    <property type="evidence" value="ECO:0007669"/>
    <property type="project" value="TreeGrafter"/>
</dbReference>
<dbReference type="PANTHER" id="PTHR21197:SF0">
    <property type="entry name" value="UDP-GALACTOPYRANOSE MUTASE"/>
    <property type="match status" value="1"/>
</dbReference>
<evidence type="ECO:0000256" key="4">
    <source>
        <dbReference type="ARBA" id="ARBA00022827"/>
    </source>
</evidence>
<keyword evidence="8" id="KW-1185">Reference proteome</keyword>
<keyword evidence="5 7" id="KW-0413">Isomerase</keyword>
<dbReference type="SUPFAM" id="SSF51971">
    <property type="entry name" value="Nucleotide-binding domain"/>
    <property type="match status" value="1"/>
</dbReference>
<dbReference type="AlphaFoldDB" id="C5EZ55"/>
<dbReference type="RefSeq" id="WP_005021390.1">
    <property type="nucleotide sequence ID" value="NZ_DS990442.1"/>
</dbReference>
<dbReference type="Pfam" id="PF13450">
    <property type="entry name" value="NAD_binding_8"/>
    <property type="match status" value="1"/>
</dbReference>
<comment type="cofactor">
    <cofactor evidence="1">
        <name>FAD</name>
        <dbReference type="ChEBI" id="CHEBI:57692"/>
    </cofactor>
</comment>
<evidence type="ECO:0000313" key="7">
    <source>
        <dbReference type="EMBL" id="EEQ63170.1"/>
    </source>
</evidence>
<dbReference type="EMBL" id="DS990442">
    <property type="protein sequence ID" value="EEQ63170.1"/>
    <property type="molecule type" value="Genomic_DNA"/>
</dbReference>
<evidence type="ECO:0000256" key="3">
    <source>
        <dbReference type="ARBA" id="ARBA00022630"/>
    </source>
</evidence>
<feature type="domain" description="UDP-galactopyranose mutase C-terminal" evidence="6">
    <location>
        <begin position="148"/>
        <end position="347"/>
    </location>
</feature>
<evidence type="ECO:0000256" key="1">
    <source>
        <dbReference type="ARBA" id="ARBA00001974"/>
    </source>
</evidence>
<proteinExistence type="inferred from homology"/>
<dbReference type="SUPFAM" id="SSF54373">
    <property type="entry name" value="FAD-linked reductases, C-terminal domain"/>
    <property type="match status" value="1"/>
</dbReference>
<evidence type="ECO:0000256" key="5">
    <source>
        <dbReference type="ARBA" id="ARBA00023235"/>
    </source>
</evidence>
<keyword evidence="4" id="KW-0274">FAD</keyword>
<accession>C5EZ55</accession>